<dbReference type="Pfam" id="PF00646">
    <property type="entry name" value="F-box"/>
    <property type="match status" value="1"/>
</dbReference>
<dbReference type="Gene3D" id="3.80.10.10">
    <property type="entry name" value="Ribonuclease Inhibitor"/>
    <property type="match status" value="1"/>
</dbReference>
<dbReference type="Pfam" id="PF24758">
    <property type="entry name" value="LRR_At5g56370"/>
    <property type="match status" value="1"/>
</dbReference>
<name>A0ABC8IWY3_ERUVS</name>
<feature type="domain" description="F-box/LRR-repeat protein 15/At3g58940/PEG3-like LRR" evidence="2">
    <location>
        <begin position="91"/>
        <end position="195"/>
    </location>
</feature>
<evidence type="ECO:0000313" key="3">
    <source>
        <dbReference type="EMBL" id="CAH8304229.1"/>
    </source>
</evidence>
<dbReference type="InterPro" id="IPR001810">
    <property type="entry name" value="F-box_dom"/>
</dbReference>
<dbReference type="PANTHER" id="PTHR31900:SF34">
    <property type="entry name" value="EMB|CAB62440.1-RELATED"/>
    <property type="match status" value="1"/>
</dbReference>
<accession>A0ABC8IWY3</accession>
<evidence type="ECO:0000313" key="4">
    <source>
        <dbReference type="Proteomes" id="UP001642260"/>
    </source>
</evidence>
<dbReference type="InterPro" id="IPR032675">
    <property type="entry name" value="LRR_dom_sf"/>
</dbReference>
<protein>
    <recommendedName>
        <fullName evidence="5">F-box domain-containing protein</fullName>
    </recommendedName>
</protein>
<keyword evidence="4" id="KW-1185">Reference proteome</keyword>
<dbReference type="AlphaFoldDB" id="A0ABC8IWY3"/>
<proteinExistence type="predicted"/>
<organism evidence="3 4">
    <name type="scientific">Eruca vesicaria subsp. sativa</name>
    <name type="common">Garden rocket</name>
    <name type="synonym">Eruca sativa</name>
    <dbReference type="NCBI Taxonomy" id="29727"/>
    <lineage>
        <taxon>Eukaryota</taxon>
        <taxon>Viridiplantae</taxon>
        <taxon>Streptophyta</taxon>
        <taxon>Embryophyta</taxon>
        <taxon>Tracheophyta</taxon>
        <taxon>Spermatophyta</taxon>
        <taxon>Magnoliopsida</taxon>
        <taxon>eudicotyledons</taxon>
        <taxon>Gunneridae</taxon>
        <taxon>Pentapetalae</taxon>
        <taxon>rosids</taxon>
        <taxon>malvids</taxon>
        <taxon>Brassicales</taxon>
        <taxon>Brassicaceae</taxon>
        <taxon>Brassiceae</taxon>
        <taxon>Eruca</taxon>
    </lineage>
</organism>
<gene>
    <name evidence="3" type="ORF">ERUC_LOCUS3582</name>
</gene>
<dbReference type="InterPro" id="IPR053781">
    <property type="entry name" value="F-box_AtFBL13-like"/>
</dbReference>
<evidence type="ECO:0000259" key="1">
    <source>
        <dbReference type="Pfam" id="PF00646"/>
    </source>
</evidence>
<dbReference type="InterPro" id="IPR050232">
    <property type="entry name" value="FBL13/AtMIF1-like"/>
</dbReference>
<dbReference type="Gene3D" id="1.20.1280.50">
    <property type="match status" value="1"/>
</dbReference>
<dbReference type="InterPro" id="IPR055411">
    <property type="entry name" value="LRR_FXL15/At3g58940/PEG3-like"/>
</dbReference>
<sequence>MDKISDLPDDLLLQILSLNPSKDVTATSFLSKTWSSLWTLVPVLGYDDRNHNGDYKLFTQFVYKSLLSNNAPVLQHLHLNLGPDCSSVDIGQWINHAVSRHLHELQIDIRSSNNGPFTLPSSLYTSATLQRLTLINCVFLDVPVHVHLPFLKTLSLKFVTYANKTSLPTFLTGCPNLEDLFVEHRFENSPMDVNVLVPSSQRLHMSISNYVGKYMLKYSSLKCLKFVGMASSKLLQIENMPELIKANVTFCEDTHKFLKALTSVRRLELRITLPEVVDLSSMIFHQLVHLILHKIAQEEWWSLSAM</sequence>
<evidence type="ECO:0008006" key="5">
    <source>
        <dbReference type="Google" id="ProtNLM"/>
    </source>
</evidence>
<evidence type="ECO:0000259" key="2">
    <source>
        <dbReference type="Pfam" id="PF24758"/>
    </source>
</evidence>
<reference evidence="3 4" key="1">
    <citation type="submission" date="2022-03" db="EMBL/GenBank/DDBJ databases">
        <authorList>
            <person name="Macdonald S."/>
            <person name="Ahmed S."/>
            <person name="Newling K."/>
        </authorList>
    </citation>
    <scope>NUCLEOTIDE SEQUENCE [LARGE SCALE GENOMIC DNA]</scope>
</reference>
<dbReference type="PANTHER" id="PTHR31900">
    <property type="entry name" value="F-BOX/RNI SUPERFAMILY PROTEIN-RELATED"/>
    <property type="match status" value="1"/>
</dbReference>
<dbReference type="Proteomes" id="UP001642260">
    <property type="component" value="Unassembled WGS sequence"/>
</dbReference>
<dbReference type="EMBL" id="CAKOAT010059599">
    <property type="protein sequence ID" value="CAH8304229.1"/>
    <property type="molecule type" value="Genomic_DNA"/>
</dbReference>
<dbReference type="CDD" id="cd22160">
    <property type="entry name" value="F-box_AtFBL13-like"/>
    <property type="match status" value="1"/>
</dbReference>
<feature type="domain" description="F-box" evidence="1">
    <location>
        <begin position="4"/>
        <end position="42"/>
    </location>
</feature>
<dbReference type="SUPFAM" id="SSF81383">
    <property type="entry name" value="F-box domain"/>
    <property type="match status" value="1"/>
</dbReference>
<dbReference type="SUPFAM" id="SSF52047">
    <property type="entry name" value="RNI-like"/>
    <property type="match status" value="1"/>
</dbReference>
<comment type="caution">
    <text evidence="3">The sequence shown here is derived from an EMBL/GenBank/DDBJ whole genome shotgun (WGS) entry which is preliminary data.</text>
</comment>
<dbReference type="InterPro" id="IPR036047">
    <property type="entry name" value="F-box-like_dom_sf"/>
</dbReference>